<dbReference type="STRING" id="1206466.K0KA43"/>
<dbReference type="PRINTS" id="PR00792">
    <property type="entry name" value="PEPSIN"/>
</dbReference>
<dbReference type="PROSITE" id="PS51767">
    <property type="entry name" value="PEPTIDASE_A1"/>
    <property type="match status" value="1"/>
</dbReference>
<proteinExistence type="inferred from homology"/>
<evidence type="ECO:0000313" key="13">
    <source>
        <dbReference type="Proteomes" id="UP000009328"/>
    </source>
</evidence>
<dbReference type="InterPro" id="IPR033876">
    <property type="entry name" value="SAP-like"/>
</dbReference>
<comment type="caution">
    <text evidence="12">The sequence shown here is derived from an EMBL/GenBank/DDBJ whole genome shotgun (WGS) entry which is preliminary data.</text>
</comment>
<feature type="compositionally biased region" description="Low complexity" evidence="9">
    <location>
        <begin position="129"/>
        <end position="145"/>
    </location>
</feature>
<keyword evidence="3" id="KW-0165">Cleavage on pair of basic residues</keyword>
<sequence length="602" mass="64948">MFINKVLITIGLCLQVCLASKIDGVTKLNFNINAKDADFNHPHVKRLLKRAEGGGGGNDTSPVVLQNMLTFFSINATFGTPEQEFQLVLGTGTSDTWVLKKGNPYCSSSTRNNKRAIEDINFQKRAESDSSSFPSASRAAGFASGTRTSTGSAYVPYASATYDCIYGSFDEDASESLKKNSSAPPLQIGYTEGSTANGEWVTDKLKISDFELDNFSFGIASQANLDGGVLGLGFEEAESTNRRLDGGDNYTYQNFPSRLKNDGLIKKTVYSLYADSFNSSTGSILFGGIDHAKYNGDLVTLPLVNPYEDYGIDTVSYFVVTITGVGTDVEGNQTTFSTTAYPATIDAGTTMTYLPPRFVDEVIEALGASYSAYYGFYTMTCPTLEESLSRFLVFDFQGKKISVPLYQLIRVKIGTLCVLGVTDSYDNSITLGSSFLRSAYVVFDLEDKEVSIAQIKYTEDEKIEVVESSIPSAIKAPEYSSSWSTDIYPTTTGELFESGEDVTSNVDVFGYTGGILEGSITLRSTGRSSSTSGGYSRSSGFASSVSGTIRRTSTSNTEIARSTDSSTSGSNSGSSGSYDTFKNKIWLYLSSMMVLTALVVVL</sequence>
<dbReference type="GO" id="GO:0009277">
    <property type="term" value="C:fungal-type cell wall"/>
    <property type="evidence" value="ECO:0007669"/>
    <property type="project" value="TreeGrafter"/>
</dbReference>
<evidence type="ECO:0000256" key="4">
    <source>
        <dbReference type="ARBA" id="ARBA00022729"/>
    </source>
</evidence>
<reference evidence="12 13" key="1">
    <citation type="journal article" date="2012" name="Eukaryot. Cell">
        <title>Draft genome sequence of Wickerhamomyces ciferrii NRRL Y-1031 F-60-10.</title>
        <authorList>
            <person name="Schneider J."/>
            <person name="Andrea H."/>
            <person name="Blom J."/>
            <person name="Jaenicke S."/>
            <person name="Ruckert C."/>
            <person name="Schorsch C."/>
            <person name="Szczepanowski R."/>
            <person name="Farwick M."/>
            <person name="Goesmann A."/>
            <person name="Puhler A."/>
            <person name="Schaffer S."/>
            <person name="Tauch A."/>
            <person name="Kohler T."/>
            <person name="Brinkrolf K."/>
        </authorList>
    </citation>
    <scope>NUCLEOTIDE SEQUENCE [LARGE SCALE GENOMIC DNA]</scope>
    <source>
        <strain evidence="13">ATCC 14091 / BCRC 22168 / CBS 111 / JCM 3599 / NBRC 0793 / NRRL Y-1031 F-60-10</strain>
    </source>
</reference>
<evidence type="ECO:0000256" key="6">
    <source>
        <dbReference type="ARBA" id="ARBA00022801"/>
    </source>
</evidence>
<dbReference type="InterPro" id="IPR001461">
    <property type="entry name" value="Aspartic_peptidase_A1"/>
</dbReference>
<organism evidence="12 13">
    <name type="scientific">Wickerhamomyces ciferrii (strain ATCC 14091 / BCRC 22168 / CBS 111 / JCM 3599 / NBRC 0793 / NRRL Y-1031 F-60-10)</name>
    <name type="common">Yeast</name>
    <name type="synonym">Pichia ciferrii</name>
    <dbReference type="NCBI Taxonomy" id="1206466"/>
    <lineage>
        <taxon>Eukaryota</taxon>
        <taxon>Fungi</taxon>
        <taxon>Dikarya</taxon>
        <taxon>Ascomycota</taxon>
        <taxon>Saccharomycotina</taxon>
        <taxon>Saccharomycetes</taxon>
        <taxon>Phaffomycetales</taxon>
        <taxon>Wickerhamomycetaceae</taxon>
        <taxon>Wickerhamomyces</taxon>
    </lineage>
</organism>
<dbReference type="Proteomes" id="UP000009328">
    <property type="component" value="Unassembled WGS sequence"/>
</dbReference>
<dbReference type="Gene3D" id="2.40.70.10">
    <property type="entry name" value="Acid Proteases"/>
    <property type="match status" value="2"/>
</dbReference>
<keyword evidence="13" id="KW-1185">Reference proteome</keyword>
<keyword evidence="2" id="KW-0645">Protease</keyword>
<feature type="compositionally biased region" description="Polar residues" evidence="9">
    <location>
        <begin position="549"/>
        <end position="560"/>
    </location>
</feature>
<dbReference type="EC" id="3.4.23.35" evidence="12"/>
<feature type="compositionally biased region" description="Low complexity" evidence="9">
    <location>
        <begin position="527"/>
        <end position="547"/>
    </location>
</feature>
<dbReference type="Pfam" id="PF00026">
    <property type="entry name" value="Asp"/>
    <property type="match status" value="1"/>
</dbReference>
<dbReference type="SUPFAM" id="SSF50630">
    <property type="entry name" value="Acid proteases"/>
    <property type="match status" value="1"/>
</dbReference>
<dbReference type="AlphaFoldDB" id="K0KA43"/>
<feature type="region of interest" description="Disordered" evidence="9">
    <location>
        <begin position="527"/>
        <end position="576"/>
    </location>
</feature>
<dbReference type="GO" id="GO:0005576">
    <property type="term" value="C:extracellular region"/>
    <property type="evidence" value="ECO:0007669"/>
    <property type="project" value="TreeGrafter"/>
</dbReference>
<evidence type="ECO:0000256" key="3">
    <source>
        <dbReference type="ARBA" id="ARBA00022685"/>
    </source>
</evidence>
<evidence type="ECO:0000256" key="10">
    <source>
        <dbReference type="SAM" id="SignalP"/>
    </source>
</evidence>
<dbReference type="GO" id="GO:0031505">
    <property type="term" value="P:fungal-type cell wall organization"/>
    <property type="evidence" value="ECO:0007669"/>
    <property type="project" value="TreeGrafter"/>
</dbReference>
<gene>
    <name evidence="12" type="ORF">BN7_1324</name>
</gene>
<evidence type="ECO:0000256" key="5">
    <source>
        <dbReference type="ARBA" id="ARBA00022750"/>
    </source>
</evidence>
<keyword evidence="6 12" id="KW-0378">Hydrolase</keyword>
<keyword evidence="8" id="KW-0325">Glycoprotein</keyword>
<evidence type="ECO:0000256" key="8">
    <source>
        <dbReference type="ARBA" id="ARBA00023180"/>
    </source>
</evidence>
<keyword evidence="4 10" id="KW-0732">Signal</keyword>
<dbReference type="InterPro" id="IPR033121">
    <property type="entry name" value="PEPTIDASE_A1"/>
</dbReference>
<evidence type="ECO:0000256" key="9">
    <source>
        <dbReference type="SAM" id="MobiDB-lite"/>
    </source>
</evidence>
<feature type="domain" description="Peptidase A1" evidence="11">
    <location>
        <begin position="72"/>
        <end position="453"/>
    </location>
</feature>
<dbReference type="InParanoid" id="K0KA43"/>
<evidence type="ECO:0000256" key="2">
    <source>
        <dbReference type="ARBA" id="ARBA00022670"/>
    </source>
</evidence>
<feature type="chain" id="PRO_5003834187" evidence="10">
    <location>
        <begin position="20"/>
        <end position="602"/>
    </location>
</feature>
<dbReference type="PANTHER" id="PTHR47965">
    <property type="entry name" value="ASPARTYL PROTEASE-RELATED"/>
    <property type="match status" value="1"/>
</dbReference>
<feature type="signal peptide" evidence="10">
    <location>
        <begin position="1"/>
        <end position="19"/>
    </location>
</feature>
<comment type="similarity">
    <text evidence="1">Belongs to the peptidase A1 family.</text>
</comment>
<protein>
    <submittedName>
        <fullName evidence="12">Barrierpepsin</fullName>
        <ecNumber evidence="12">3.4.23.35</ecNumber>
    </submittedName>
</protein>
<dbReference type="InterPro" id="IPR021109">
    <property type="entry name" value="Peptidase_aspartic_dom_sf"/>
</dbReference>
<accession>K0KA43</accession>
<evidence type="ECO:0000256" key="1">
    <source>
        <dbReference type="ARBA" id="ARBA00007447"/>
    </source>
</evidence>
<evidence type="ECO:0000256" key="7">
    <source>
        <dbReference type="ARBA" id="ARBA00023145"/>
    </source>
</evidence>
<keyword evidence="7" id="KW-0865">Zymogen</keyword>
<evidence type="ECO:0000313" key="12">
    <source>
        <dbReference type="EMBL" id="CCH41785.1"/>
    </source>
</evidence>
<dbReference type="GO" id="GO:0006508">
    <property type="term" value="P:proteolysis"/>
    <property type="evidence" value="ECO:0007669"/>
    <property type="project" value="UniProtKB-KW"/>
</dbReference>
<dbReference type="PANTHER" id="PTHR47965:SF12">
    <property type="entry name" value="ASPARTIC PROTEINASE 3-RELATED"/>
    <property type="match status" value="1"/>
</dbReference>
<dbReference type="eggNOG" id="KOG1339">
    <property type="taxonomic scope" value="Eukaryota"/>
</dbReference>
<dbReference type="GO" id="GO:0004190">
    <property type="term" value="F:aspartic-type endopeptidase activity"/>
    <property type="evidence" value="ECO:0007669"/>
    <property type="project" value="UniProtKB-KW"/>
</dbReference>
<evidence type="ECO:0000259" key="11">
    <source>
        <dbReference type="PROSITE" id="PS51767"/>
    </source>
</evidence>
<dbReference type="HOGENOM" id="CLU_013253_9_1_1"/>
<feature type="region of interest" description="Disordered" evidence="9">
    <location>
        <begin position="128"/>
        <end position="149"/>
    </location>
</feature>
<dbReference type="EMBL" id="CAIF01000029">
    <property type="protein sequence ID" value="CCH41785.1"/>
    <property type="molecule type" value="Genomic_DNA"/>
</dbReference>
<dbReference type="CDD" id="cd05474">
    <property type="entry name" value="SAP_like"/>
    <property type="match status" value="1"/>
</dbReference>
<feature type="compositionally biased region" description="Low complexity" evidence="9">
    <location>
        <begin position="562"/>
        <end position="576"/>
    </location>
</feature>
<name>K0KA43_WICCF</name>
<keyword evidence="5" id="KW-0064">Aspartyl protease</keyword>